<name>A0A9D1VQN1_9BACT</name>
<protein>
    <submittedName>
        <fullName evidence="1">TetR/AcrR family transcriptional regulator</fullName>
    </submittedName>
</protein>
<proteinExistence type="predicted"/>
<accession>A0A9D1VQN1</accession>
<feature type="non-terminal residue" evidence="1">
    <location>
        <position position="1"/>
    </location>
</feature>
<organism evidence="1 2">
    <name type="scientific">Candidatus Barnesiella excrementipullorum</name>
    <dbReference type="NCBI Taxonomy" id="2838479"/>
    <lineage>
        <taxon>Bacteria</taxon>
        <taxon>Pseudomonadati</taxon>
        <taxon>Bacteroidota</taxon>
        <taxon>Bacteroidia</taxon>
        <taxon>Bacteroidales</taxon>
        <taxon>Barnesiellaceae</taxon>
        <taxon>Barnesiella</taxon>
    </lineage>
</organism>
<reference evidence="1" key="1">
    <citation type="journal article" date="2021" name="PeerJ">
        <title>Extensive microbial diversity within the chicken gut microbiome revealed by metagenomics and culture.</title>
        <authorList>
            <person name="Gilroy R."/>
            <person name="Ravi A."/>
            <person name="Getino M."/>
            <person name="Pursley I."/>
            <person name="Horton D.L."/>
            <person name="Alikhan N.F."/>
            <person name="Baker D."/>
            <person name="Gharbi K."/>
            <person name="Hall N."/>
            <person name="Watson M."/>
            <person name="Adriaenssens E.M."/>
            <person name="Foster-Nyarko E."/>
            <person name="Jarju S."/>
            <person name="Secka A."/>
            <person name="Antonio M."/>
            <person name="Oren A."/>
            <person name="Chaudhuri R.R."/>
            <person name="La Ragione R."/>
            <person name="Hildebrand F."/>
            <person name="Pallen M.J."/>
        </authorList>
    </citation>
    <scope>NUCLEOTIDE SEQUENCE</scope>
    <source>
        <strain evidence="1">ChiHjej12B11-16260</strain>
    </source>
</reference>
<dbReference type="EMBL" id="DXFB01000091">
    <property type="protein sequence ID" value="HIX45254.1"/>
    <property type="molecule type" value="Genomic_DNA"/>
</dbReference>
<dbReference type="InterPro" id="IPR036271">
    <property type="entry name" value="Tet_transcr_reg_TetR-rel_C_sf"/>
</dbReference>
<evidence type="ECO:0000313" key="1">
    <source>
        <dbReference type="EMBL" id="HIX45254.1"/>
    </source>
</evidence>
<evidence type="ECO:0000313" key="2">
    <source>
        <dbReference type="Proteomes" id="UP000824246"/>
    </source>
</evidence>
<dbReference type="AlphaFoldDB" id="A0A9D1VQN1"/>
<gene>
    <name evidence="1" type="ORF">H9982_03440</name>
</gene>
<dbReference type="Proteomes" id="UP000824246">
    <property type="component" value="Unassembled WGS sequence"/>
</dbReference>
<sequence length="156" mass="18301">RTKEKMFQAVFSDIVETFIPDIQSIAESDLPFIDKLKAIIDKYIATFAQNPDVPCFIINEIERDPQHLLATAQELHYDKFLKTLHQSMLKEIEAGKIKPIAPEKMFCTFYGLLVFPIVSKKVTKIIFFDNQESDYQEFMQNWKEHIIRIMQNLISL</sequence>
<reference evidence="1" key="2">
    <citation type="submission" date="2021-04" db="EMBL/GenBank/DDBJ databases">
        <authorList>
            <person name="Gilroy R."/>
        </authorList>
    </citation>
    <scope>NUCLEOTIDE SEQUENCE</scope>
    <source>
        <strain evidence="1">ChiHjej12B11-16260</strain>
    </source>
</reference>
<comment type="caution">
    <text evidence="1">The sequence shown here is derived from an EMBL/GenBank/DDBJ whole genome shotgun (WGS) entry which is preliminary data.</text>
</comment>
<dbReference type="Gene3D" id="1.10.357.10">
    <property type="entry name" value="Tetracycline Repressor, domain 2"/>
    <property type="match status" value="1"/>
</dbReference>
<dbReference type="SUPFAM" id="SSF48498">
    <property type="entry name" value="Tetracyclin repressor-like, C-terminal domain"/>
    <property type="match status" value="1"/>
</dbReference>